<accession>A0A7G9TCM1</accession>
<keyword evidence="1" id="KW-0732">Signal</keyword>
<proteinExistence type="predicted"/>
<organism evidence="2 3">
    <name type="scientific">Pseudoxanthomonas mexicana</name>
    <dbReference type="NCBI Taxonomy" id="128785"/>
    <lineage>
        <taxon>Bacteria</taxon>
        <taxon>Pseudomonadati</taxon>
        <taxon>Pseudomonadota</taxon>
        <taxon>Gammaproteobacteria</taxon>
        <taxon>Lysobacterales</taxon>
        <taxon>Lysobacteraceae</taxon>
        <taxon>Pseudoxanthomonas</taxon>
    </lineage>
</organism>
<dbReference type="Pfam" id="PF05960">
    <property type="entry name" value="DUF885"/>
    <property type="match status" value="1"/>
</dbReference>
<evidence type="ECO:0000313" key="3">
    <source>
        <dbReference type="Proteomes" id="UP000515838"/>
    </source>
</evidence>
<dbReference type="AlphaFoldDB" id="A0A7G9TCM1"/>
<dbReference type="Proteomes" id="UP000515838">
    <property type="component" value="Chromosome"/>
</dbReference>
<feature type="signal peptide" evidence="1">
    <location>
        <begin position="1"/>
        <end position="25"/>
    </location>
</feature>
<protein>
    <submittedName>
        <fullName evidence="2">DUF885 domain-containing protein</fullName>
    </submittedName>
</protein>
<gene>
    <name evidence="2" type="ORF">IAE60_18510</name>
</gene>
<name>A0A7G9TCM1_PSEMX</name>
<evidence type="ECO:0000256" key="1">
    <source>
        <dbReference type="SAM" id="SignalP"/>
    </source>
</evidence>
<dbReference type="GeneID" id="81472989"/>
<evidence type="ECO:0000313" key="2">
    <source>
        <dbReference type="EMBL" id="QNN77846.1"/>
    </source>
</evidence>
<sequence>MEMRELLKAAVAMLVLVAASPAAMAWTPPDARERFGLLVAESQKADDALHPLRLAERGLPPTGAVFVDPQSEAFARQLATNKRAELSGLAGIDRASLGEKDQIAYDAFRYQAEQALGDIDSGIHAIRNLVPLNASFGLHVEFPDYLSGVRFKTVEDYERGLAQMEGFAGYMDSTVDRLEQGMAQGYHQPKVVVNNVLGQVEAFLKLPVEENPFYSPVTRFPDTIGAADRARLAAAYRRIIERRTTPAYERWRTFLRDRYLPVATEGAGLWAMKDGARVYASLLVQHTTTTMSAQQIHQIGLSEVARIRAAMEQARQATGFDGDLPAFFEHVRTGPEFYYSKPEDLIGHFERIEKKVWERMPELFSRRPRAAFELRPLPALGDQRGTGYYRAGPPDASEPGVLFFNMAMLNTRPIPTLETLQLHEGVPGHHYQISLVQEDESLPDLLRFGQVPATAYAEGWGLYAESLGQELGMFSDPYQWFGHLDMEMLRAVRLVVDTGLHALQWDRQRAIDYMLANTSMAPRDVAVEIDRYITNPGQACAYKVGELKFQELRRRATERLGPDFDIRRFHDQVLDTGALPLDVLEAKIDRWLMSGEAAQ</sequence>
<dbReference type="PANTHER" id="PTHR33361">
    <property type="entry name" value="GLR0591 PROTEIN"/>
    <property type="match status" value="1"/>
</dbReference>
<feature type="chain" id="PRO_5028844186" evidence="1">
    <location>
        <begin position="26"/>
        <end position="599"/>
    </location>
</feature>
<dbReference type="EMBL" id="CP060731">
    <property type="protein sequence ID" value="QNN77846.1"/>
    <property type="molecule type" value="Genomic_DNA"/>
</dbReference>
<dbReference type="InterPro" id="IPR010281">
    <property type="entry name" value="DUF885"/>
</dbReference>
<dbReference type="RefSeq" id="WP_187573351.1">
    <property type="nucleotide sequence ID" value="NZ_CP060731.1"/>
</dbReference>
<reference evidence="2 3" key="1">
    <citation type="submission" date="2020-08" db="EMBL/GenBank/DDBJ databases">
        <title>Streptomycin Non-resistant strain, P. mexicana.</title>
        <authorList>
            <person name="Ganesh-Kumar S."/>
            <person name="Zhe T."/>
            <person name="Yu Z."/>
            <person name="Min Y."/>
        </authorList>
    </citation>
    <scope>NUCLEOTIDE SEQUENCE [LARGE SCALE GENOMIC DNA]</scope>
    <source>
        <strain evidence="2 3">GTZY2</strain>
    </source>
</reference>
<dbReference type="PANTHER" id="PTHR33361:SF2">
    <property type="entry name" value="DUF885 DOMAIN-CONTAINING PROTEIN"/>
    <property type="match status" value="1"/>
</dbReference>